<dbReference type="Proteomes" id="UP000827549">
    <property type="component" value="Chromosome 4"/>
</dbReference>
<dbReference type="GeneID" id="87808612"/>
<evidence type="ECO:0000313" key="1">
    <source>
        <dbReference type="EMBL" id="WOO81867.1"/>
    </source>
</evidence>
<sequence length="396" mass="43145">MSPDGAGPSAASTAPYCVLELYATPQHDDLAATFRALPASAPLAPLRQLIRDYPLLFVDDTHGHDIGWGLLRSPERPFLVLRAKWRSLTDLDRIVAALNASRIHELVIRLHKRSASPSASPPQDTLTHFFDTLSIAGLYGLVLQDYRYDTGGDFTPAVGGYLASPRSQSLERLYILQSEFAQPDFAAPILDAITATGRVSTLRLGGAAMSWEDEFRPPVRMREGWFAPSPLVNRLPSVTGRNAALVRAVRRAAAQVLIPARVLLRGRPSTQPHDGTRPFPILDLPHHVLVNILRYTAHDAALLSDPQLARLCAHAASSTALTALCSALADLQRPRKVGGDLVPPDRYATLLADADNSDPEAVIAQRIASVRLRTVIIPAFEDVMERWLAAGGFHVE</sequence>
<protein>
    <submittedName>
        <fullName evidence="1">Uncharacterized protein</fullName>
    </submittedName>
</protein>
<proteinExistence type="predicted"/>
<gene>
    <name evidence="1" type="ORF">LOC62_04G005383</name>
</gene>
<name>A0AAF1BIR4_9TREE</name>
<keyword evidence="2" id="KW-1185">Reference proteome</keyword>
<organism evidence="1 2">
    <name type="scientific">Vanrija pseudolonga</name>
    <dbReference type="NCBI Taxonomy" id="143232"/>
    <lineage>
        <taxon>Eukaryota</taxon>
        <taxon>Fungi</taxon>
        <taxon>Dikarya</taxon>
        <taxon>Basidiomycota</taxon>
        <taxon>Agaricomycotina</taxon>
        <taxon>Tremellomycetes</taxon>
        <taxon>Trichosporonales</taxon>
        <taxon>Trichosporonaceae</taxon>
        <taxon>Vanrija</taxon>
    </lineage>
</organism>
<reference evidence="1" key="1">
    <citation type="submission" date="2023-10" db="EMBL/GenBank/DDBJ databases">
        <authorList>
            <person name="Noh H."/>
        </authorList>
    </citation>
    <scope>NUCLEOTIDE SEQUENCE</scope>
    <source>
        <strain evidence="1">DUCC4014</strain>
    </source>
</reference>
<dbReference type="EMBL" id="CP086717">
    <property type="protein sequence ID" value="WOO81867.1"/>
    <property type="molecule type" value="Genomic_DNA"/>
</dbReference>
<evidence type="ECO:0000313" key="2">
    <source>
        <dbReference type="Proteomes" id="UP000827549"/>
    </source>
</evidence>
<accession>A0AAF1BIR4</accession>
<dbReference type="AlphaFoldDB" id="A0AAF1BIR4"/>
<dbReference type="RefSeq" id="XP_062627899.1">
    <property type="nucleotide sequence ID" value="XM_062771915.1"/>
</dbReference>